<evidence type="ECO:0000313" key="2">
    <source>
        <dbReference type="EMBL" id="KAK2585544.1"/>
    </source>
</evidence>
<reference evidence="2" key="2">
    <citation type="journal article" date="2023" name="Commun. Biol.">
        <title>Intrasexual cuticular hydrocarbon dimorphism in a wasp sheds light on hydrocarbon biosynthesis genes in Hymenoptera.</title>
        <authorList>
            <person name="Moris V.C."/>
            <person name="Podsiadlowski L."/>
            <person name="Martin S."/>
            <person name="Oeyen J.P."/>
            <person name="Donath A."/>
            <person name="Petersen M."/>
            <person name="Wilbrandt J."/>
            <person name="Misof B."/>
            <person name="Liedtke D."/>
            <person name="Thamm M."/>
            <person name="Scheiner R."/>
            <person name="Schmitt T."/>
            <person name="Niehuis O."/>
        </authorList>
    </citation>
    <scope>NUCLEOTIDE SEQUENCE</scope>
    <source>
        <strain evidence="2">GBR_01_08_01A</strain>
    </source>
</reference>
<dbReference type="EMBL" id="JAIFRP010000021">
    <property type="protein sequence ID" value="KAK2585544.1"/>
    <property type="molecule type" value="Genomic_DNA"/>
</dbReference>
<comment type="caution">
    <text evidence="2">The sequence shown here is derived from an EMBL/GenBank/DDBJ whole genome shotgun (WGS) entry which is preliminary data.</text>
</comment>
<dbReference type="AlphaFoldDB" id="A0AAD9VSW4"/>
<evidence type="ECO:0000313" key="3">
    <source>
        <dbReference type="Proteomes" id="UP001258017"/>
    </source>
</evidence>
<reference evidence="2" key="1">
    <citation type="submission" date="2021-08" db="EMBL/GenBank/DDBJ databases">
        <authorList>
            <person name="Misof B."/>
            <person name="Oliver O."/>
            <person name="Podsiadlowski L."/>
            <person name="Donath A."/>
            <person name="Peters R."/>
            <person name="Mayer C."/>
            <person name="Rust J."/>
            <person name="Gunkel S."/>
            <person name="Lesny P."/>
            <person name="Martin S."/>
            <person name="Oeyen J.P."/>
            <person name="Petersen M."/>
            <person name="Panagiotis P."/>
            <person name="Wilbrandt J."/>
            <person name="Tanja T."/>
        </authorList>
    </citation>
    <scope>NUCLEOTIDE SEQUENCE</scope>
    <source>
        <strain evidence="2">GBR_01_08_01A</strain>
        <tissue evidence="2">Thorax + abdomen</tissue>
    </source>
</reference>
<feature type="region of interest" description="Disordered" evidence="1">
    <location>
        <begin position="17"/>
        <end position="117"/>
    </location>
</feature>
<name>A0AAD9VSW4_9HYME</name>
<sequence>MSLDLIVEQLKHEMSLKGIEDESKDDKGIKIWAKKNDENIVTRDSTEGEKSRISENEMNAKSKNEENARSEIKENEKSENKENVKSKDKENARSENNSEKKLEEGLERECDTEKSLKEMSRCVTETVDSTVKDISRNIKELEEEREIKDLHQRATTISSREP</sequence>
<proteinExistence type="predicted"/>
<protein>
    <submittedName>
        <fullName evidence="2">Uncharacterized protein</fullName>
    </submittedName>
</protein>
<accession>A0AAD9VSW4</accession>
<keyword evidence="3" id="KW-1185">Reference proteome</keyword>
<organism evidence="2 3">
    <name type="scientific">Odynerus spinipes</name>
    <dbReference type="NCBI Taxonomy" id="1348599"/>
    <lineage>
        <taxon>Eukaryota</taxon>
        <taxon>Metazoa</taxon>
        <taxon>Ecdysozoa</taxon>
        <taxon>Arthropoda</taxon>
        <taxon>Hexapoda</taxon>
        <taxon>Insecta</taxon>
        <taxon>Pterygota</taxon>
        <taxon>Neoptera</taxon>
        <taxon>Endopterygota</taxon>
        <taxon>Hymenoptera</taxon>
        <taxon>Apocrita</taxon>
        <taxon>Aculeata</taxon>
        <taxon>Vespoidea</taxon>
        <taxon>Vespidae</taxon>
        <taxon>Eumeninae</taxon>
        <taxon>Odynerus</taxon>
    </lineage>
</organism>
<gene>
    <name evidence="2" type="ORF">KPH14_010186</name>
</gene>
<dbReference type="Proteomes" id="UP001258017">
    <property type="component" value="Unassembled WGS sequence"/>
</dbReference>
<evidence type="ECO:0000256" key="1">
    <source>
        <dbReference type="SAM" id="MobiDB-lite"/>
    </source>
</evidence>